<protein>
    <submittedName>
        <fullName evidence="2">Carbohydrate ABC transporter substrate-binding protein, CUT1 family</fullName>
    </submittedName>
</protein>
<dbReference type="OrthoDB" id="6416561at2"/>
<dbReference type="EMBL" id="FNDT01000010">
    <property type="protein sequence ID" value="SDI40107.1"/>
    <property type="molecule type" value="Genomic_DNA"/>
</dbReference>
<dbReference type="InterPro" id="IPR006059">
    <property type="entry name" value="SBP"/>
</dbReference>
<proteinExistence type="predicted"/>
<keyword evidence="1" id="KW-0732">Signal</keyword>
<dbReference type="SUPFAM" id="SSF53850">
    <property type="entry name" value="Periplasmic binding protein-like II"/>
    <property type="match status" value="1"/>
</dbReference>
<gene>
    <name evidence="2" type="ORF">SAMN04488693_110123</name>
</gene>
<dbReference type="PANTHER" id="PTHR43649:SF12">
    <property type="entry name" value="DIACETYLCHITOBIOSE BINDING PROTEIN DASA"/>
    <property type="match status" value="1"/>
</dbReference>
<dbReference type="STRING" id="335973.SAMN04488693_110123"/>
<dbReference type="AlphaFoldDB" id="A0A1G8K9Q8"/>
<feature type="chain" id="PRO_5038705912" evidence="1">
    <location>
        <begin position="23"/>
        <end position="442"/>
    </location>
</feature>
<evidence type="ECO:0000256" key="1">
    <source>
        <dbReference type="SAM" id="SignalP"/>
    </source>
</evidence>
<reference evidence="2 3" key="1">
    <citation type="submission" date="2016-10" db="EMBL/GenBank/DDBJ databases">
        <authorList>
            <person name="de Groot N.N."/>
        </authorList>
    </citation>
    <scope>NUCLEOTIDE SEQUENCE [LARGE SCALE GENOMIC DNA]</scope>
    <source>
        <strain evidence="2 3">NP_1H</strain>
    </source>
</reference>
<dbReference type="PROSITE" id="PS51257">
    <property type="entry name" value="PROKAR_LIPOPROTEIN"/>
    <property type="match status" value="1"/>
</dbReference>
<dbReference type="Gene3D" id="3.40.190.10">
    <property type="entry name" value="Periplasmic binding protein-like II"/>
    <property type="match status" value="1"/>
</dbReference>
<evidence type="ECO:0000313" key="2">
    <source>
        <dbReference type="EMBL" id="SDI40107.1"/>
    </source>
</evidence>
<dbReference type="PANTHER" id="PTHR43649">
    <property type="entry name" value="ARABINOSE-BINDING PROTEIN-RELATED"/>
    <property type="match status" value="1"/>
</dbReference>
<name>A0A1G8K9Q8_9MICC</name>
<evidence type="ECO:0000313" key="3">
    <source>
        <dbReference type="Proteomes" id="UP000199258"/>
    </source>
</evidence>
<sequence>MAKKRRMTTRLLTAAGATVLLAACAPGQVVGEGSNAEGNPLEVQSVDPAEFAGETMSYVYFTDGPDEQATRDLIAEFEDEYDVTVELEVLPYADLVTSVQARLSGGNAPDVVRLTGLTDFRADLLDLRTYLGEDYADEFLPGPVTGATGDNGELLAVPSDATLNGPFINVDMFKEAGVELPDAAAPWTWEEMVDSATEVQETTGSEYAFAMDKSGHRVSTILSQYGTALVAGNEAVLDTAKAEQALTPLIEMMGDTRMPRDFWLGSGTRYEGANEIFLAQDTPIYLSGNWQVGQFAANAEFDWAVAPNPCAEECGGFPGGKYMAALAEGPNPALAAEFIRFMNTAENQETFITAGGFLPTRADLSEEGVEYPERQEDMDVFLQDLERTPELGYEANAAPAFAGAGTELVEEISKVLADEKDLTTAMSDLKKNTESLVEELAP</sequence>
<feature type="signal peptide" evidence="1">
    <location>
        <begin position="1"/>
        <end position="22"/>
    </location>
</feature>
<dbReference type="InterPro" id="IPR050490">
    <property type="entry name" value="Bact_solute-bd_prot1"/>
</dbReference>
<organism evidence="2 3">
    <name type="scientific">Arthrobacter subterraneus</name>
    <dbReference type="NCBI Taxonomy" id="335973"/>
    <lineage>
        <taxon>Bacteria</taxon>
        <taxon>Bacillati</taxon>
        <taxon>Actinomycetota</taxon>
        <taxon>Actinomycetes</taxon>
        <taxon>Micrococcales</taxon>
        <taxon>Micrococcaceae</taxon>
        <taxon>Arthrobacter</taxon>
    </lineage>
</organism>
<accession>A0A1G8K9Q8</accession>
<dbReference type="Proteomes" id="UP000199258">
    <property type="component" value="Unassembled WGS sequence"/>
</dbReference>
<keyword evidence="3" id="KW-1185">Reference proteome</keyword>
<dbReference type="Pfam" id="PF01547">
    <property type="entry name" value="SBP_bac_1"/>
    <property type="match status" value="1"/>
</dbReference>
<dbReference type="RefSeq" id="WP_139186263.1">
    <property type="nucleotide sequence ID" value="NZ_FNDT01000010.1"/>
</dbReference>